<evidence type="ECO:0000313" key="2">
    <source>
        <dbReference type="Proteomes" id="UP000530320"/>
    </source>
</evidence>
<dbReference type="InterPro" id="IPR007948">
    <property type="entry name" value="DUF736"/>
</dbReference>
<proteinExistence type="predicted"/>
<dbReference type="Proteomes" id="UP000530320">
    <property type="component" value="Unassembled WGS sequence"/>
</dbReference>
<reference evidence="1 2" key="1">
    <citation type="submission" date="2020-04" db="EMBL/GenBank/DDBJ databases">
        <title>Description of novel Gluconacetobacter.</title>
        <authorList>
            <person name="Sombolestani A."/>
        </authorList>
    </citation>
    <scope>NUCLEOTIDE SEQUENCE [LARGE SCALE GENOMIC DNA]</scope>
    <source>
        <strain evidence="1 2">LMG 22058</strain>
    </source>
</reference>
<sequence>MIHLGTFTRTTNGFFGQITTFLMADDLSIVPNENRTSENAPDYRVLRGLEDEAAQVGCAWVRQNERIGLRLAVLIDDPLFASPLRARLMPERDGSDSFRLIWNRPDPRHASR</sequence>
<accession>A0A7W4K3P2</accession>
<organism evidence="1 2">
    <name type="scientific">Gluconacetobacter dulcium</name>
    <dbReference type="NCBI Taxonomy" id="2729096"/>
    <lineage>
        <taxon>Bacteria</taxon>
        <taxon>Pseudomonadati</taxon>
        <taxon>Pseudomonadota</taxon>
        <taxon>Alphaproteobacteria</taxon>
        <taxon>Acetobacterales</taxon>
        <taxon>Acetobacteraceae</taxon>
        <taxon>Gluconacetobacter</taxon>
    </lineage>
</organism>
<dbReference type="AlphaFoldDB" id="A0A7W4K3P2"/>
<gene>
    <name evidence="1" type="ORF">HLH44_19590</name>
</gene>
<dbReference type="EMBL" id="JABEQP010000024">
    <property type="protein sequence ID" value="MBB2199607.1"/>
    <property type="molecule type" value="Genomic_DNA"/>
</dbReference>
<dbReference type="Pfam" id="PF05284">
    <property type="entry name" value="DUF736"/>
    <property type="match status" value="1"/>
</dbReference>
<dbReference type="RefSeq" id="WP_183010527.1">
    <property type="nucleotide sequence ID" value="NZ_JABEQP010000024.1"/>
</dbReference>
<evidence type="ECO:0000313" key="1">
    <source>
        <dbReference type="EMBL" id="MBB2199607.1"/>
    </source>
</evidence>
<comment type="caution">
    <text evidence="1">The sequence shown here is derived from an EMBL/GenBank/DDBJ whole genome shotgun (WGS) entry which is preliminary data.</text>
</comment>
<name>A0A7W4K3P2_9PROT</name>
<protein>
    <submittedName>
        <fullName evidence="1">DUF736 domain-containing protein</fullName>
    </submittedName>
</protein>